<dbReference type="PROSITE" id="PS51203">
    <property type="entry name" value="CS"/>
    <property type="match status" value="1"/>
</dbReference>
<dbReference type="SUPFAM" id="SSF49764">
    <property type="entry name" value="HSP20-like chaperones"/>
    <property type="match status" value="1"/>
</dbReference>
<dbReference type="CDD" id="cd06466">
    <property type="entry name" value="p23_CS_SGT1_like"/>
    <property type="match status" value="1"/>
</dbReference>
<accession>A0A7R9TD54</accession>
<dbReference type="Pfam" id="PF04969">
    <property type="entry name" value="CS"/>
    <property type="match status" value="1"/>
</dbReference>
<feature type="region of interest" description="Disordered" evidence="3">
    <location>
        <begin position="245"/>
        <end position="276"/>
    </location>
</feature>
<dbReference type="Pfam" id="PF13181">
    <property type="entry name" value="TPR_8"/>
    <property type="match status" value="1"/>
</dbReference>
<evidence type="ECO:0000259" key="5">
    <source>
        <dbReference type="PROSITE" id="PS51203"/>
    </source>
</evidence>
<organism evidence="6">
    <name type="scientific">Micromonas pusilla</name>
    <name type="common">Picoplanktonic green alga</name>
    <name type="synonym">Chromulina pusilla</name>
    <dbReference type="NCBI Taxonomy" id="38833"/>
    <lineage>
        <taxon>Eukaryota</taxon>
        <taxon>Viridiplantae</taxon>
        <taxon>Chlorophyta</taxon>
        <taxon>Mamiellophyceae</taxon>
        <taxon>Mamiellales</taxon>
        <taxon>Mamiellaceae</taxon>
        <taxon>Micromonas</taxon>
    </lineage>
</organism>
<dbReference type="SUPFAM" id="SSF48452">
    <property type="entry name" value="TPR-like"/>
    <property type="match status" value="1"/>
</dbReference>
<dbReference type="GO" id="GO:0051087">
    <property type="term" value="F:protein-folding chaperone binding"/>
    <property type="evidence" value="ECO:0007669"/>
    <property type="project" value="InterPro"/>
</dbReference>
<proteinExistence type="inferred from homology"/>
<dbReference type="InterPro" id="IPR019734">
    <property type="entry name" value="TPR_rpt"/>
</dbReference>
<dbReference type="InterPro" id="IPR044563">
    <property type="entry name" value="Sgt1-like"/>
</dbReference>
<dbReference type="Gene3D" id="1.25.40.10">
    <property type="entry name" value="Tetratricopeptide repeat domain"/>
    <property type="match status" value="1"/>
</dbReference>
<feature type="repeat" description="TPR" evidence="2">
    <location>
        <begin position="73"/>
        <end position="106"/>
    </location>
</feature>
<dbReference type="Pfam" id="PF13432">
    <property type="entry name" value="TPR_16"/>
    <property type="match status" value="1"/>
</dbReference>
<protein>
    <recommendedName>
        <fullName evidence="7">Suppressor of G2 allele of SKP1</fullName>
    </recommendedName>
</protein>
<comment type="similarity">
    <text evidence="1">Belongs to the SGT1 family.</text>
</comment>
<dbReference type="InterPro" id="IPR008978">
    <property type="entry name" value="HSP20-like_chaperone"/>
</dbReference>
<sequence>MSDPDPKLVSDAMEAFVDEDYDEARKLYTTLIEQSPEHVAAHVHRSAVNLKLDRFEDALSDAMKALSLDHENPKAYLRKGMALYELERYDPARAAFTIGQTLDPKHAAFKTWIARCEERILEERLADAKQREGPDATIKDATRAPRYKHQWYQSGSHVTIEIMAKGVPEHASFVDVQEDRVTVTVKHADDDPLGNIPYVLDVPLFGKVVPEESRGQVLATKLEIKMMKAEAITWDDLGAEARRNAEATRPNNVSDEGMQRPSYPSSKAANLKKQTDWDKLESDLKKEEKEEDLEGDAALNRMFKGIYENADEDTRRAMNKSFQESNGTVLSTSWKDIGKERTECKPPDCMVEKKYES</sequence>
<evidence type="ECO:0000256" key="3">
    <source>
        <dbReference type="SAM" id="MobiDB-lite"/>
    </source>
</evidence>
<dbReference type="InterPro" id="IPR007052">
    <property type="entry name" value="CS_dom"/>
</dbReference>
<name>A0A7R9TD54_MICPS</name>
<dbReference type="SMART" id="SM00028">
    <property type="entry name" value="TPR"/>
    <property type="match status" value="3"/>
</dbReference>
<dbReference type="PANTHER" id="PTHR45862">
    <property type="entry name" value="PROTEIN SGT1 HOMOLOG"/>
    <property type="match status" value="1"/>
</dbReference>
<dbReference type="AlphaFoldDB" id="A0A7R9TD54"/>
<dbReference type="InterPro" id="IPR011990">
    <property type="entry name" value="TPR-like_helical_dom_sf"/>
</dbReference>
<dbReference type="Gene3D" id="2.60.40.790">
    <property type="match status" value="1"/>
</dbReference>
<evidence type="ECO:0000259" key="4">
    <source>
        <dbReference type="PROSITE" id="PS51048"/>
    </source>
</evidence>
<dbReference type="InterPro" id="IPR007699">
    <property type="entry name" value="SGS_dom"/>
</dbReference>
<dbReference type="PROSITE" id="PS50005">
    <property type="entry name" value="TPR"/>
    <property type="match status" value="1"/>
</dbReference>
<dbReference type="EMBL" id="HBDY01004214">
    <property type="protein sequence ID" value="CAD8232231.1"/>
    <property type="molecule type" value="Transcribed_RNA"/>
</dbReference>
<feature type="domain" description="CS" evidence="5">
    <location>
        <begin position="144"/>
        <end position="238"/>
    </location>
</feature>
<dbReference type="PROSITE" id="PS51048">
    <property type="entry name" value="SGS"/>
    <property type="match status" value="1"/>
</dbReference>
<evidence type="ECO:0000256" key="1">
    <source>
        <dbReference type="ARBA" id="ARBA00008509"/>
    </source>
</evidence>
<dbReference type="Pfam" id="PF05002">
    <property type="entry name" value="SGS"/>
    <property type="match status" value="1"/>
</dbReference>
<evidence type="ECO:0008006" key="7">
    <source>
        <dbReference type="Google" id="ProtNLM"/>
    </source>
</evidence>
<evidence type="ECO:0000256" key="2">
    <source>
        <dbReference type="PROSITE-ProRule" id="PRU00339"/>
    </source>
</evidence>
<gene>
    <name evidence="6" type="ORF">MPUS1402_LOCUS3178</name>
</gene>
<feature type="domain" description="SGS" evidence="4">
    <location>
        <begin position="262"/>
        <end position="357"/>
    </location>
</feature>
<keyword evidence="2" id="KW-0802">TPR repeat</keyword>
<reference evidence="6" key="1">
    <citation type="submission" date="2021-01" db="EMBL/GenBank/DDBJ databases">
        <authorList>
            <person name="Corre E."/>
            <person name="Pelletier E."/>
            <person name="Niang G."/>
            <person name="Scheremetjew M."/>
            <person name="Finn R."/>
            <person name="Kale V."/>
            <person name="Holt S."/>
            <person name="Cochrane G."/>
            <person name="Meng A."/>
            <person name="Brown T."/>
            <person name="Cohen L."/>
        </authorList>
    </citation>
    <scope>NUCLEOTIDE SEQUENCE</scope>
    <source>
        <strain evidence="6">RCC1614</strain>
    </source>
</reference>
<evidence type="ECO:0000313" key="6">
    <source>
        <dbReference type="EMBL" id="CAD8232231.1"/>
    </source>
</evidence>